<name>A0A3M8FD30_9ACTN</name>
<feature type="region of interest" description="Disordered" evidence="1">
    <location>
        <begin position="1"/>
        <end position="61"/>
    </location>
</feature>
<reference evidence="2 3" key="1">
    <citation type="journal article" date="2014" name="Genome Announc.">
        <title>Draft Genome Sequence of Streptomyces fradiae ATCC 19609, a Strain Highly Sensitive to Antibiotics.</title>
        <authorList>
            <person name="Bekker O.B."/>
            <person name="Klimina K.M."/>
            <person name="Vatlin A.A."/>
            <person name="Zakharevich N.V."/>
            <person name="Kasianov A.S."/>
            <person name="Danilenko V.N."/>
        </authorList>
    </citation>
    <scope>NUCLEOTIDE SEQUENCE [LARGE SCALE GENOMIC DNA]</scope>
    <source>
        <strain evidence="2 3">ATCC 19609</strain>
    </source>
</reference>
<keyword evidence="3" id="KW-1185">Reference proteome</keyword>
<gene>
    <name evidence="2" type="ORF">SFRA_003360</name>
</gene>
<organism evidence="2 3">
    <name type="scientific">Streptomyces xinghaiensis</name>
    <dbReference type="NCBI Taxonomy" id="1038928"/>
    <lineage>
        <taxon>Bacteria</taxon>
        <taxon>Bacillati</taxon>
        <taxon>Actinomycetota</taxon>
        <taxon>Actinomycetes</taxon>
        <taxon>Kitasatosporales</taxon>
        <taxon>Streptomycetaceae</taxon>
        <taxon>Streptomyces</taxon>
    </lineage>
</organism>
<evidence type="ECO:0000313" key="2">
    <source>
        <dbReference type="EMBL" id="RKM99240.1"/>
    </source>
</evidence>
<proteinExistence type="predicted"/>
<evidence type="ECO:0000256" key="1">
    <source>
        <dbReference type="SAM" id="MobiDB-lite"/>
    </source>
</evidence>
<dbReference type="AlphaFoldDB" id="A0A3M8FD30"/>
<comment type="caution">
    <text evidence="2">The sequence shown here is derived from an EMBL/GenBank/DDBJ whole genome shotgun (WGS) entry which is preliminary data.</text>
</comment>
<accession>A0A3M8FD30</accession>
<dbReference type="Proteomes" id="UP000028058">
    <property type="component" value="Unassembled WGS sequence"/>
</dbReference>
<protein>
    <submittedName>
        <fullName evidence="2">Uncharacterized protein</fullName>
    </submittedName>
</protein>
<feature type="compositionally biased region" description="Low complexity" evidence="1">
    <location>
        <begin position="50"/>
        <end position="61"/>
    </location>
</feature>
<dbReference type="EMBL" id="JNAD02000001">
    <property type="protein sequence ID" value="RKM99240.1"/>
    <property type="molecule type" value="Genomic_DNA"/>
</dbReference>
<sequence>MRPYARDGAGTAVAGRHRTPLRDAGAGNARIPTVRAVRDPGAAEPPASGARQPARTARTAR</sequence>
<evidence type="ECO:0000313" key="3">
    <source>
        <dbReference type="Proteomes" id="UP000028058"/>
    </source>
</evidence>